<dbReference type="GO" id="GO:0016491">
    <property type="term" value="F:oxidoreductase activity"/>
    <property type="evidence" value="ECO:0007669"/>
    <property type="project" value="UniProtKB-KW"/>
</dbReference>
<dbReference type="InterPro" id="IPR051604">
    <property type="entry name" value="Ergot_Alk_Oxidoreductase"/>
</dbReference>
<dbReference type="Proteomes" id="UP000424462">
    <property type="component" value="Chromosome"/>
</dbReference>
<dbReference type="InterPro" id="IPR036291">
    <property type="entry name" value="NAD(P)-bd_dom_sf"/>
</dbReference>
<dbReference type="SUPFAM" id="SSF51735">
    <property type="entry name" value="NAD(P)-binding Rossmann-fold domains"/>
    <property type="match status" value="1"/>
</dbReference>
<protein>
    <submittedName>
        <fullName evidence="2">NAD(P)H azoreductase</fullName>
        <ecNumber evidence="2">1.7.-.-</ecNumber>
    </submittedName>
</protein>
<dbReference type="PANTHER" id="PTHR43162">
    <property type="match status" value="1"/>
</dbReference>
<dbReference type="InterPro" id="IPR008030">
    <property type="entry name" value="NmrA-like"/>
</dbReference>
<keyword evidence="2" id="KW-0560">Oxidoreductase</keyword>
<accession>A0A6B8W510</accession>
<name>A0A6B8W510_9CORY</name>
<dbReference type="RefSeq" id="WP_156230570.1">
    <property type="nucleotide sequence ID" value="NZ_CP046455.1"/>
</dbReference>
<feature type="domain" description="NmrA-like" evidence="1">
    <location>
        <begin position="8"/>
        <end position="250"/>
    </location>
</feature>
<dbReference type="Gene3D" id="3.40.50.720">
    <property type="entry name" value="NAD(P)-binding Rossmann-like Domain"/>
    <property type="match status" value="1"/>
</dbReference>
<organism evidence="2 3">
    <name type="scientific">Corynebacterium occultum</name>
    <dbReference type="NCBI Taxonomy" id="2675219"/>
    <lineage>
        <taxon>Bacteria</taxon>
        <taxon>Bacillati</taxon>
        <taxon>Actinomycetota</taxon>
        <taxon>Actinomycetes</taxon>
        <taxon>Mycobacteriales</taxon>
        <taxon>Corynebacteriaceae</taxon>
        <taxon>Corynebacterium</taxon>
    </lineage>
</organism>
<dbReference type="AlphaFoldDB" id="A0A6B8W510"/>
<proteinExistence type="predicted"/>
<evidence type="ECO:0000313" key="2">
    <source>
        <dbReference type="EMBL" id="QGU07027.1"/>
    </source>
</evidence>
<dbReference type="EMBL" id="CP046455">
    <property type="protein sequence ID" value="QGU07027.1"/>
    <property type="molecule type" value="Genomic_DNA"/>
</dbReference>
<gene>
    <name evidence="2" type="primary">azoB</name>
    <name evidence="2" type="ORF">COCCU_05405</name>
</gene>
<dbReference type="EC" id="1.7.-.-" evidence="2"/>
<reference evidence="2 3" key="1">
    <citation type="submission" date="2019-11" db="EMBL/GenBank/DDBJ databases">
        <title>Complete genome sequence of Corynebacterium kalinowskii 1959, a novel Corynebacterium species isolated from soil of a small paddock in Vilsendorf, Germany.</title>
        <authorList>
            <person name="Schaffert L."/>
            <person name="Ruwe M."/>
            <person name="Milse J."/>
            <person name="Hanuschka K."/>
            <person name="Ortseifen V."/>
            <person name="Droste J."/>
            <person name="Brandt D."/>
            <person name="Schlueter L."/>
            <person name="Kutter Y."/>
            <person name="Vinke S."/>
            <person name="Viehoefer P."/>
            <person name="Jacob L."/>
            <person name="Luebke N.-C."/>
            <person name="Schulte-Berndt E."/>
            <person name="Hain C."/>
            <person name="Linder M."/>
            <person name="Schmidt P."/>
            <person name="Wollenschlaeger L."/>
            <person name="Luttermann T."/>
            <person name="Thieme E."/>
            <person name="Hassa J."/>
            <person name="Haak M."/>
            <person name="Wittchen M."/>
            <person name="Mentz A."/>
            <person name="Persicke M."/>
            <person name="Busche T."/>
            <person name="Ruckert C."/>
        </authorList>
    </citation>
    <scope>NUCLEOTIDE SEQUENCE [LARGE SCALE GENOMIC DNA]</scope>
    <source>
        <strain evidence="2 3">2039</strain>
    </source>
</reference>
<sequence length="298" mass="32347">MKDIKEPTSKIVLSTPTGNVGSRVAQLLVQAGIRPTLLLRNAAKLDPALRERCDIHELDQGDTNAVVRATAGATALHWVNPPTLDDDPVAGHIRMGRSAAAAVRENQIPRVVFQSSGGAEARAGFGDIDGLGYTEELLDATGTNITHLRCGYFFTNLLMDLDSIREGKVGSTLPVDHRMPWVAPRDIAEVAATRLLSTEWHGRHTQGVQGPEDLSFREVAQILSSTLGRKIEAQQIPEEIVAANLHTVGLGEKQIQAILGMSRGQLDPAYVPENPRSYLSTTPTTLRAWAHEVLRPLL</sequence>
<keyword evidence="3" id="KW-1185">Reference proteome</keyword>
<dbReference type="Gene3D" id="3.90.25.10">
    <property type="entry name" value="UDP-galactose 4-epimerase, domain 1"/>
    <property type="match status" value="1"/>
</dbReference>
<dbReference type="KEGG" id="cok:COCCU_05405"/>
<dbReference type="Pfam" id="PF05368">
    <property type="entry name" value="NmrA"/>
    <property type="match status" value="1"/>
</dbReference>
<evidence type="ECO:0000313" key="3">
    <source>
        <dbReference type="Proteomes" id="UP000424462"/>
    </source>
</evidence>
<evidence type="ECO:0000259" key="1">
    <source>
        <dbReference type="Pfam" id="PF05368"/>
    </source>
</evidence>
<dbReference type="PANTHER" id="PTHR43162:SF1">
    <property type="entry name" value="PRESTALK A DIFFERENTIATION PROTEIN A"/>
    <property type="match status" value="1"/>
</dbReference>